<evidence type="ECO:0000313" key="5">
    <source>
        <dbReference type="EMBL" id="KTB42493.1"/>
    </source>
</evidence>
<evidence type="ECO:0000256" key="1">
    <source>
        <dbReference type="ARBA" id="ARBA00004123"/>
    </source>
</evidence>
<name>A0A0W0G1P9_MONRR</name>
<protein>
    <recommendedName>
        <fullName evidence="4">Chromo domain-containing protein</fullName>
    </recommendedName>
</protein>
<feature type="region of interest" description="Disordered" evidence="3">
    <location>
        <begin position="1"/>
        <end position="63"/>
    </location>
</feature>
<dbReference type="AlphaFoldDB" id="A0A0W0G1P9"/>
<evidence type="ECO:0000313" key="6">
    <source>
        <dbReference type="Proteomes" id="UP000054988"/>
    </source>
</evidence>
<reference evidence="5 6" key="1">
    <citation type="submission" date="2015-12" db="EMBL/GenBank/DDBJ databases">
        <title>Draft genome sequence of Moniliophthora roreri, the causal agent of frosty pod rot of cacao.</title>
        <authorList>
            <person name="Aime M.C."/>
            <person name="Diaz-Valderrama J.R."/>
            <person name="Kijpornyongpan T."/>
            <person name="Phillips-Mora W."/>
        </authorList>
    </citation>
    <scope>NUCLEOTIDE SEQUENCE [LARGE SCALE GENOMIC DNA]</scope>
    <source>
        <strain evidence="5 6">MCA 2952</strain>
    </source>
</reference>
<dbReference type="Gene3D" id="2.40.50.40">
    <property type="match status" value="2"/>
</dbReference>
<evidence type="ECO:0000256" key="2">
    <source>
        <dbReference type="ARBA" id="ARBA00023242"/>
    </source>
</evidence>
<dbReference type="Pfam" id="PF00385">
    <property type="entry name" value="Chromo"/>
    <property type="match status" value="2"/>
</dbReference>
<dbReference type="Proteomes" id="UP000054988">
    <property type="component" value="Unassembled WGS sequence"/>
</dbReference>
<feature type="compositionally biased region" description="Polar residues" evidence="3">
    <location>
        <begin position="11"/>
        <end position="28"/>
    </location>
</feature>
<evidence type="ECO:0000256" key="3">
    <source>
        <dbReference type="SAM" id="MobiDB-lite"/>
    </source>
</evidence>
<comment type="caution">
    <text evidence="5">The sequence shown here is derived from an EMBL/GenBank/DDBJ whole genome shotgun (WGS) entry which is preliminary data.</text>
</comment>
<keyword evidence="2" id="KW-0539">Nucleus</keyword>
<sequence length="549" mass="63828">MPPTRKRPFIHQSTTSLSNHETNTSGYTTRRKEQLDAQNSALSSLSSDDDEGASTPSTRSRKTFLRSSISSVTLARKRKPKREQRSSSLTKIMIAGCTLRPTAAFDTFWHWCAERKAIDDRRRAGESYPWTEDKYLQQYYFCNPYRVLDRGCQFLVREVIEKGSQEPQEIIFRILLYDIFTRIETYEMLEERLGPLTWKKYRRQAYVKVLRDAYAGGMPLYTPAFMKILPGKRENFYNHLEVLERIMNDDLASRMQNAKDPAELHTYLLTLPGMGAFTSYQLLLNLSYSSLYKFSANDYVVPCVGSSSGLVKLFGKSVKEARKSNRQIDALIMKWMMETQDEHFRRLGIQFSRLGPNQLPMDLSDIEHSVCEVDKYSRLVHPTIQGEGDRTHIRRIYKPEFARVLPAIVLPKAWDHPRQTSSLMRLPECSLMCTVEDIIKHRELDDDGGNEYLVHWQDSSGDRDTWLTEQVLSDTMGGKEALAAYQKKQFIIDYIGDVVDCVDGRWFYVYWEGYGPEDATWEPEENLLEDALEAVTYFLEKGVKRRRRR</sequence>
<dbReference type="InterPro" id="IPR023780">
    <property type="entry name" value="Chromo_domain"/>
</dbReference>
<gene>
    <name evidence="5" type="ORF">WG66_4939</name>
</gene>
<dbReference type="SUPFAM" id="SSF54160">
    <property type="entry name" value="Chromo domain-like"/>
    <property type="match status" value="2"/>
</dbReference>
<dbReference type="EMBL" id="LATX01001328">
    <property type="protein sequence ID" value="KTB42493.1"/>
    <property type="molecule type" value="Genomic_DNA"/>
</dbReference>
<dbReference type="InterPro" id="IPR040684">
    <property type="entry name" value="HMUDK_hel"/>
</dbReference>
<feature type="compositionally biased region" description="Low complexity" evidence="3">
    <location>
        <begin position="36"/>
        <end position="46"/>
    </location>
</feature>
<dbReference type="GO" id="GO:0006338">
    <property type="term" value="P:chromatin remodeling"/>
    <property type="evidence" value="ECO:0007669"/>
    <property type="project" value="UniProtKB-ARBA"/>
</dbReference>
<proteinExistence type="predicted"/>
<comment type="subcellular location">
    <subcellularLocation>
        <location evidence="1">Nucleus</location>
    </subcellularLocation>
</comment>
<accession>A0A0W0G1P9</accession>
<organism evidence="5 6">
    <name type="scientific">Moniliophthora roreri</name>
    <name type="common">Frosty pod rot fungus</name>
    <name type="synonym">Monilia roreri</name>
    <dbReference type="NCBI Taxonomy" id="221103"/>
    <lineage>
        <taxon>Eukaryota</taxon>
        <taxon>Fungi</taxon>
        <taxon>Dikarya</taxon>
        <taxon>Basidiomycota</taxon>
        <taxon>Agaricomycotina</taxon>
        <taxon>Agaricomycetes</taxon>
        <taxon>Agaricomycetidae</taxon>
        <taxon>Agaricales</taxon>
        <taxon>Marasmiineae</taxon>
        <taxon>Marasmiaceae</taxon>
        <taxon>Moniliophthora</taxon>
    </lineage>
</organism>
<dbReference type="InterPro" id="IPR000953">
    <property type="entry name" value="Chromo/chromo_shadow_dom"/>
</dbReference>
<dbReference type="GO" id="GO:0005634">
    <property type="term" value="C:nucleus"/>
    <property type="evidence" value="ECO:0007669"/>
    <property type="project" value="UniProtKB-SubCell"/>
</dbReference>
<dbReference type="eggNOG" id="ENOG502S2AC">
    <property type="taxonomic scope" value="Eukaryota"/>
</dbReference>
<dbReference type="PROSITE" id="PS50013">
    <property type="entry name" value="CHROMO_2"/>
    <property type="match status" value="1"/>
</dbReference>
<dbReference type="Pfam" id="PF18723">
    <property type="entry name" value="HMUDK_hel"/>
    <property type="match status" value="1"/>
</dbReference>
<dbReference type="PANTHER" id="PTHR22812">
    <property type="entry name" value="CHROMOBOX PROTEIN"/>
    <property type="match status" value="1"/>
</dbReference>
<dbReference type="InterPro" id="IPR051219">
    <property type="entry name" value="Heterochromatin_chromo-domain"/>
</dbReference>
<evidence type="ECO:0000259" key="4">
    <source>
        <dbReference type="PROSITE" id="PS50013"/>
    </source>
</evidence>
<dbReference type="SMART" id="SM00298">
    <property type="entry name" value="CHROMO"/>
    <property type="match status" value="2"/>
</dbReference>
<dbReference type="InterPro" id="IPR016197">
    <property type="entry name" value="Chromo-like_dom_sf"/>
</dbReference>
<feature type="domain" description="Chromo" evidence="4">
    <location>
        <begin position="466"/>
        <end position="549"/>
    </location>
</feature>
<dbReference type="CDD" id="cd00024">
    <property type="entry name" value="CD_CSD"/>
    <property type="match status" value="2"/>
</dbReference>